<feature type="compositionally biased region" description="Polar residues" evidence="1">
    <location>
        <begin position="97"/>
        <end position="108"/>
    </location>
</feature>
<evidence type="ECO:0000313" key="3">
    <source>
        <dbReference type="Proteomes" id="UP000236634"/>
    </source>
</evidence>
<name>A0A2K0XPH5_9BACT</name>
<organism evidence="2 3">
    <name type="scientific">Hoylesella timonensis</name>
    <dbReference type="NCBI Taxonomy" id="386414"/>
    <lineage>
        <taxon>Bacteria</taxon>
        <taxon>Pseudomonadati</taxon>
        <taxon>Bacteroidota</taxon>
        <taxon>Bacteroidia</taxon>
        <taxon>Bacteroidales</taxon>
        <taxon>Prevotellaceae</taxon>
        <taxon>Hoylesella</taxon>
    </lineage>
</organism>
<sequence>MYKGCTAKVLMYLIACAKKNGENEVHVSRKSVCTILGESDWSVRSAIKNLVEHKIILQLSSSSGAMSKYSISATYIKIENRSLQLSSSLTRKKGKTSPASLQLSSNSNESIKDCKTKDCELSGEGNSPASLQLSSSLTEKETKKKKSPIPPIKKIKKKEDVLTDSSQLLPNGKVEFNKRARKVFEKTYLALYGTTYYWTAKDAGQMTILLNAIKFSRQNRASPLPNDVDSVMDALEKFLLSINKTWINDNFSVAMIASHYNEIISELKNKRNNGKAMHGFDDAAVSRRAEILSNVASYDEKWQRENGSGNENR</sequence>
<dbReference type="AlphaFoldDB" id="A0A2K0XPH5"/>
<feature type="region of interest" description="Disordered" evidence="1">
    <location>
        <begin position="121"/>
        <end position="152"/>
    </location>
</feature>
<dbReference type="Proteomes" id="UP000236634">
    <property type="component" value="Unassembled WGS sequence"/>
</dbReference>
<evidence type="ECO:0000313" key="2">
    <source>
        <dbReference type="EMBL" id="PNP96446.1"/>
    </source>
</evidence>
<evidence type="ECO:0008006" key="4">
    <source>
        <dbReference type="Google" id="ProtNLM"/>
    </source>
</evidence>
<feature type="region of interest" description="Disordered" evidence="1">
    <location>
        <begin position="88"/>
        <end position="108"/>
    </location>
</feature>
<comment type="caution">
    <text evidence="2">The sequence shown here is derived from an EMBL/GenBank/DDBJ whole genome shotgun (WGS) entry which is preliminary data.</text>
</comment>
<evidence type="ECO:0000256" key="1">
    <source>
        <dbReference type="SAM" id="MobiDB-lite"/>
    </source>
</evidence>
<reference evidence="2 3" key="1">
    <citation type="submission" date="2017-03" db="EMBL/GenBank/DDBJ databases">
        <authorList>
            <person name="Afonso C.L."/>
            <person name="Miller P.J."/>
            <person name="Scott M.A."/>
            <person name="Spackman E."/>
            <person name="Goraichik I."/>
            <person name="Dimitrov K.M."/>
            <person name="Suarez D.L."/>
            <person name="Swayne D.E."/>
        </authorList>
    </citation>
    <scope>NUCLEOTIDE SEQUENCE [LARGE SCALE GENOMIC DNA]</scope>
    <source>
        <strain evidence="2 3">DNF00076</strain>
    </source>
</reference>
<dbReference type="EMBL" id="NBAX01000001">
    <property type="protein sequence ID" value="PNP96446.1"/>
    <property type="molecule type" value="Genomic_DNA"/>
</dbReference>
<protein>
    <recommendedName>
        <fullName evidence="4">Helix-turn-helix domain-containing protein</fullName>
    </recommendedName>
</protein>
<gene>
    <name evidence="2" type="ORF">BFS16_00745</name>
</gene>
<accession>A0A2K0XPH5</accession>
<proteinExistence type="predicted"/>